<proteinExistence type="predicted"/>
<sequence length="171" mass="17679">MGCCGSATGAAAACPQDETWTYTPPNGKDIVARSAPSFQARRTGRRLAPGETFAVTQTKKVGEVTFLRLAGGEGWLFDAMPGVGTVATRAAAPAPPVAPGGDAASAASSARSPPLLQEERHGVAPAAAAEDYPLHARDAFDEHLVRVGDRSRIDDVGVNDDLACWSCQCVS</sequence>
<evidence type="ECO:0000313" key="2">
    <source>
        <dbReference type="EMBL" id="CAK0793440.1"/>
    </source>
</evidence>
<organism evidence="2 3">
    <name type="scientific">Prorocentrum cordatum</name>
    <dbReference type="NCBI Taxonomy" id="2364126"/>
    <lineage>
        <taxon>Eukaryota</taxon>
        <taxon>Sar</taxon>
        <taxon>Alveolata</taxon>
        <taxon>Dinophyceae</taxon>
        <taxon>Prorocentrales</taxon>
        <taxon>Prorocentraceae</taxon>
        <taxon>Prorocentrum</taxon>
    </lineage>
</organism>
<protein>
    <recommendedName>
        <fullName evidence="4">Altered inheritance of mitochondria protein 24, mitochondrial</fullName>
    </recommendedName>
</protein>
<keyword evidence="3" id="KW-1185">Reference proteome</keyword>
<gene>
    <name evidence="2" type="ORF">PCOR1329_LOCUS3739</name>
</gene>
<name>A0ABN9PNS2_9DINO</name>
<evidence type="ECO:0008006" key="4">
    <source>
        <dbReference type="Google" id="ProtNLM"/>
    </source>
</evidence>
<evidence type="ECO:0000313" key="3">
    <source>
        <dbReference type="Proteomes" id="UP001189429"/>
    </source>
</evidence>
<comment type="caution">
    <text evidence="2">The sequence shown here is derived from an EMBL/GenBank/DDBJ whole genome shotgun (WGS) entry which is preliminary data.</text>
</comment>
<feature type="compositionally biased region" description="Low complexity" evidence="1">
    <location>
        <begin position="99"/>
        <end position="113"/>
    </location>
</feature>
<evidence type="ECO:0000256" key="1">
    <source>
        <dbReference type="SAM" id="MobiDB-lite"/>
    </source>
</evidence>
<accession>A0ABN9PNS2</accession>
<dbReference type="EMBL" id="CAUYUJ010000968">
    <property type="protein sequence ID" value="CAK0793440.1"/>
    <property type="molecule type" value="Genomic_DNA"/>
</dbReference>
<dbReference type="Proteomes" id="UP001189429">
    <property type="component" value="Unassembled WGS sequence"/>
</dbReference>
<reference evidence="2" key="1">
    <citation type="submission" date="2023-10" db="EMBL/GenBank/DDBJ databases">
        <authorList>
            <person name="Chen Y."/>
            <person name="Shah S."/>
            <person name="Dougan E. K."/>
            <person name="Thang M."/>
            <person name="Chan C."/>
        </authorList>
    </citation>
    <scope>NUCLEOTIDE SEQUENCE [LARGE SCALE GENOMIC DNA]</scope>
</reference>
<feature type="region of interest" description="Disordered" evidence="1">
    <location>
        <begin position="93"/>
        <end position="113"/>
    </location>
</feature>